<evidence type="ECO:0000313" key="8">
    <source>
        <dbReference type="EMBL" id="GAI17346.1"/>
    </source>
</evidence>
<evidence type="ECO:0000256" key="2">
    <source>
        <dbReference type="ARBA" id="ARBA00022598"/>
    </source>
</evidence>
<evidence type="ECO:0000256" key="3">
    <source>
        <dbReference type="ARBA" id="ARBA00022741"/>
    </source>
</evidence>
<evidence type="ECO:0000256" key="6">
    <source>
        <dbReference type="ARBA" id="ARBA00023146"/>
    </source>
</evidence>
<dbReference type="GO" id="GO:0004815">
    <property type="term" value="F:aspartate-tRNA ligase activity"/>
    <property type="evidence" value="ECO:0007669"/>
    <property type="project" value="TreeGrafter"/>
</dbReference>
<feature type="non-terminal residue" evidence="8">
    <location>
        <position position="1"/>
    </location>
</feature>
<sequence length="481" mass="55896">SPFLIKDDIEIDEKLRFKYRYLDFRRPIILKTFIFRDQIIKAVREFLMGQGFVEVETPILAKSTPEGARDYLVPSRVHKGSFYALPQSPQLFKQIIMISGFERYFQIAKVFRDEDVRANRQPEHTQIDIEMSFVDVEDIFKLNEEMLKYLFEKCLGIELKTPFERKKYSKVIDMYGTDKPDLRFGLHIVDVTEELYSTDFQIFRKVIKKKGKIIGINVRGAAKKFTRKKLDELSEVAKNLGAMGIFWIIIKELGEIQSPIVKYLKDVEKNTILNKFEAKAGDLLILMADSSDKASTILGQIRLYLADKLSLIPKNTYKILWVYDFPLFEWEEEENRYQPMHHPFTSPNEETIKFLKTNPLKVRSKHYDLVLNGSEIAGGSIRINNSNLQKEVFRILGHEQKEIEDNFGFLLKAFEYGAPPHGGIAYGLDRLVAELLQKKYIRDVIAFPKTQKATCLLTGAPDEVTKEQLEELNIKIIKNKN</sequence>
<dbReference type="InterPro" id="IPR004364">
    <property type="entry name" value="Aa-tRNA-synt_II"/>
</dbReference>
<organism evidence="8">
    <name type="scientific">marine sediment metagenome</name>
    <dbReference type="NCBI Taxonomy" id="412755"/>
    <lineage>
        <taxon>unclassified sequences</taxon>
        <taxon>metagenomes</taxon>
        <taxon>ecological metagenomes</taxon>
    </lineage>
</organism>
<dbReference type="GO" id="GO:0006422">
    <property type="term" value="P:aspartyl-tRNA aminoacylation"/>
    <property type="evidence" value="ECO:0007669"/>
    <property type="project" value="TreeGrafter"/>
</dbReference>
<protein>
    <recommendedName>
        <fullName evidence="7">Aminoacyl-transfer RNA synthetases class-II family profile domain-containing protein</fullName>
    </recommendedName>
</protein>
<dbReference type="InterPro" id="IPR004524">
    <property type="entry name" value="Asp-tRNA-ligase_1"/>
</dbReference>
<reference evidence="8" key="1">
    <citation type="journal article" date="2014" name="Front. Microbiol.">
        <title>High frequency of phylogenetically diverse reductive dehalogenase-homologous genes in deep subseafloor sedimentary metagenomes.</title>
        <authorList>
            <person name="Kawai M."/>
            <person name="Futagami T."/>
            <person name="Toyoda A."/>
            <person name="Takaki Y."/>
            <person name="Nishi S."/>
            <person name="Hori S."/>
            <person name="Arai W."/>
            <person name="Tsubouchi T."/>
            <person name="Morono Y."/>
            <person name="Uchiyama I."/>
            <person name="Ito T."/>
            <person name="Fujiyama A."/>
            <person name="Inagaki F."/>
            <person name="Takami H."/>
        </authorList>
    </citation>
    <scope>NUCLEOTIDE SEQUENCE</scope>
    <source>
        <strain evidence="8">Expedition CK06-06</strain>
    </source>
</reference>
<comment type="caution">
    <text evidence="8">The sequence shown here is derived from an EMBL/GenBank/DDBJ whole genome shotgun (WGS) entry which is preliminary data.</text>
</comment>
<dbReference type="Gene3D" id="3.30.1360.30">
    <property type="entry name" value="GAD-like domain"/>
    <property type="match status" value="1"/>
</dbReference>
<gene>
    <name evidence="8" type="ORF">S06H3_11650</name>
</gene>
<evidence type="ECO:0000259" key="7">
    <source>
        <dbReference type="PROSITE" id="PS50862"/>
    </source>
</evidence>
<accession>X1MGX9</accession>
<keyword evidence="4" id="KW-0067">ATP-binding</keyword>
<evidence type="ECO:0000256" key="5">
    <source>
        <dbReference type="ARBA" id="ARBA00022917"/>
    </source>
</evidence>
<dbReference type="AlphaFoldDB" id="X1MGX9"/>
<name>X1MGX9_9ZZZZ</name>
<dbReference type="Pfam" id="PF02938">
    <property type="entry name" value="GAD"/>
    <property type="match status" value="1"/>
</dbReference>
<dbReference type="GO" id="GO:0005524">
    <property type="term" value="F:ATP binding"/>
    <property type="evidence" value="ECO:0007669"/>
    <property type="project" value="UniProtKB-KW"/>
</dbReference>
<dbReference type="NCBIfam" id="TIGR00459">
    <property type="entry name" value="aspS_bact"/>
    <property type="match status" value="1"/>
</dbReference>
<dbReference type="NCBIfam" id="NF001750">
    <property type="entry name" value="PRK00476.1"/>
    <property type="match status" value="1"/>
</dbReference>
<dbReference type="CDD" id="cd00777">
    <property type="entry name" value="AspRS_core"/>
    <property type="match status" value="1"/>
</dbReference>
<dbReference type="Gene3D" id="3.30.930.10">
    <property type="entry name" value="Bira Bifunctional Protein, Domain 2"/>
    <property type="match status" value="1"/>
</dbReference>
<keyword evidence="6" id="KW-0030">Aminoacyl-tRNA synthetase</keyword>
<dbReference type="PANTHER" id="PTHR22594">
    <property type="entry name" value="ASPARTYL/LYSYL-TRNA SYNTHETASE"/>
    <property type="match status" value="1"/>
</dbReference>
<evidence type="ECO:0000256" key="4">
    <source>
        <dbReference type="ARBA" id="ARBA00022840"/>
    </source>
</evidence>
<keyword evidence="2" id="KW-0436">Ligase</keyword>
<dbReference type="EMBL" id="BARV01005742">
    <property type="protein sequence ID" value="GAI17346.1"/>
    <property type="molecule type" value="Genomic_DNA"/>
</dbReference>
<comment type="similarity">
    <text evidence="1">Belongs to the class-II aminoacyl-tRNA synthetase family. Type 1 subfamily.</text>
</comment>
<dbReference type="SUPFAM" id="SSF55261">
    <property type="entry name" value="GAD domain-like"/>
    <property type="match status" value="1"/>
</dbReference>
<proteinExistence type="inferred from homology"/>
<dbReference type="InterPro" id="IPR045864">
    <property type="entry name" value="aa-tRNA-synth_II/BPL/LPL"/>
</dbReference>
<dbReference type="InterPro" id="IPR004115">
    <property type="entry name" value="GAD-like_sf"/>
</dbReference>
<dbReference type="InterPro" id="IPR029351">
    <property type="entry name" value="GAD_dom"/>
</dbReference>
<dbReference type="PRINTS" id="PR01042">
    <property type="entry name" value="TRNASYNTHASP"/>
</dbReference>
<dbReference type="SUPFAM" id="SSF55681">
    <property type="entry name" value="Class II aaRS and biotin synthetases"/>
    <property type="match status" value="1"/>
</dbReference>
<dbReference type="PANTHER" id="PTHR22594:SF5">
    <property type="entry name" value="ASPARTATE--TRNA LIGASE, MITOCHONDRIAL"/>
    <property type="match status" value="1"/>
</dbReference>
<keyword evidence="3" id="KW-0547">Nucleotide-binding</keyword>
<dbReference type="GO" id="GO:0005737">
    <property type="term" value="C:cytoplasm"/>
    <property type="evidence" value="ECO:0007669"/>
    <property type="project" value="InterPro"/>
</dbReference>
<dbReference type="PROSITE" id="PS50862">
    <property type="entry name" value="AA_TRNA_LIGASE_II"/>
    <property type="match status" value="1"/>
</dbReference>
<dbReference type="InterPro" id="IPR047090">
    <property type="entry name" value="AspRS_core"/>
</dbReference>
<dbReference type="InterPro" id="IPR002312">
    <property type="entry name" value="Asp/Asn-tRNA-synth_IIb"/>
</dbReference>
<dbReference type="Pfam" id="PF00152">
    <property type="entry name" value="tRNA-synt_2"/>
    <property type="match status" value="1"/>
</dbReference>
<dbReference type="InterPro" id="IPR006195">
    <property type="entry name" value="aa-tRNA-synth_II"/>
</dbReference>
<dbReference type="HAMAP" id="MF_00044">
    <property type="entry name" value="Asp_tRNA_synth_type1"/>
    <property type="match status" value="1"/>
</dbReference>
<keyword evidence="5" id="KW-0648">Protein biosynthesis</keyword>
<evidence type="ECO:0000256" key="1">
    <source>
        <dbReference type="ARBA" id="ARBA00006303"/>
    </source>
</evidence>
<feature type="domain" description="Aminoacyl-transfer RNA synthetases class-II family profile" evidence="7">
    <location>
        <begin position="33"/>
        <end position="448"/>
    </location>
</feature>